<dbReference type="InterPro" id="IPR011009">
    <property type="entry name" value="Kinase-like_dom_sf"/>
</dbReference>
<evidence type="ECO:0000256" key="7">
    <source>
        <dbReference type="ARBA" id="ARBA00047899"/>
    </source>
</evidence>
<dbReference type="Proteomes" id="UP001499930">
    <property type="component" value="Unassembled WGS sequence"/>
</dbReference>
<feature type="compositionally biased region" description="Gly residues" evidence="9">
    <location>
        <begin position="288"/>
        <end position="305"/>
    </location>
</feature>
<dbReference type="Gene3D" id="3.30.10.20">
    <property type="match status" value="3"/>
</dbReference>
<dbReference type="Pfam" id="PF00069">
    <property type="entry name" value="Pkinase"/>
    <property type="match status" value="1"/>
</dbReference>
<feature type="domain" description="PASTA" evidence="11">
    <location>
        <begin position="540"/>
        <end position="603"/>
    </location>
</feature>
<feature type="region of interest" description="Disordered" evidence="9">
    <location>
        <begin position="667"/>
        <end position="713"/>
    </location>
</feature>
<dbReference type="CDD" id="cd14014">
    <property type="entry name" value="STKc_PknB_like"/>
    <property type="match status" value="1"/>
</dbReference>
<dbReference type="PANTHER" id="PTHR43289">
    <property type="entry name" value="MITOGEN-ACTIVATED PROTEIN KINASE KINASE KINASE 20-RELATED"/>
    <property type="match status" value="1"/>
</dbReference>
<evidence type="ECO:0000256" key="6">
    <source>
        <dbReference type="ARBA" id="ARBA00022840"/>
    </source>
</evidence>
<keyword evidence="4" id="KW-0547">Nucleotide-binding</keyword>
<dbReference type="Gene3D" id="1.10.510.10">
    <property type="entry name" value="Transferase(Phosphotransferase) domain 1"/>
    <property type="match status" value="1"/>
</dbReference>
<dbReference type="EMBL" id="BAAAWD010000029">
    <property type="protein sequence ID" value="GAA3038787.1"/>
    <property type="molecule type" value="Genomic_DNA"/>
</dbReference>
<dbReference type="EC" id="2.7.11.1" evidence="1"/>
<accession>A0ABP6LBN0</accession>
<evidence type="ECO:0000256" key="3">
    <source>
        <dbReference type="ARBA" id="ARBA00022679"/>
    </source>
</evidence>
<protein>
    <recommendedName>
        <fullName evidence="1">non-specific serine/threonine protein kinase</fullName>
        <ecNumber evidence="1">2.7.11.1</ecNumber>
    </recommendedName>
</protein>
<keyword evidence="3" id="KW-0808">Transferase</keyword>
<dbReference type="InterPro" id="IPR008271">
    <property type="entry name" value="Ser/Thr_kinase_AS"/>
</dbReference>
<dbReference type="InterPro" id="IPR000719">
    <property type="entry name" value="Prot_kinase_dom"/>
</dbReference>
<sequence length="713" mass="70996">MPYAQPLKTGDPATLGEYEIIGRLGEGGQGVVYVGVRPDTGSEPYAIKLLHGSLGEDSEVFLREVELAKQVARFCTAQVIDAGLDGERPYIVSEYVDGPSLHREVAVSGPHEGGRLERLAIGTATALAAIHRAGIVHRDFKPQNVLLGPDGPRVIDFGLARALDAAATQSGRGAGTPAYMAPEQVEGAEIAPAADVFAWGATMCFAANAHAPFGQDSIAAVLNRILTAPPQLGRLDGLLGALVADCLDKNPRNRPGSRELLLALLGDDVNRSVLGAGALPGRAVSGGSSIGPGASGRSGGSGRSGPVGPVALSSPPVFPSSASSPEGLPAGGLPSGGLSSGPSRAASLSSGRLSRSAPPVPPGRSGRFASFGDGEFDEPRTHPGRAATRASVAVSGALLISAAVLVGVLVPALSGAAPPDPQHRSALPVVEAGPQTGSTPQPGRTSPSPGRIPRPSAGPPRAEGVRSSPLPPPVTTVIVPALVGLDRSEAAALIKKAGLVPGTVRSVSSDRPVGQVLGSSPVAGTALSRKGRVDLEVSAGTRVPTLIGLARREAQAALTRAGLVVGGVGRRCSQQPAGQVLASTPGAGASVSAGGAVALVVSRYGVPVPPVTGQGATDASNTLGGAGFAVRSRARLVTDQARDGMVLAQSPAPGACARPGATIVITVGVRSQTGPGPGPGPEPTRDPDPGQTSAPPSPTDAPETVPGHAVPSG</sequence>
<dbReference type="SUPFAM" id="SSF56112">
    <property type="entry name" value="Protein kinase-like (PK-like)"/>
    <property type="match status" value="1"/>
</dbReference>
<dbReference type="Pfam" id="PF03793">
    <property type="entry name" value="PASTA"/>
    <property type="match status" value="3"/>
</dbReference>
<feature type="domain" description="PASTA" evidence="11">
    <location>
        <begin position="605"/>
        <end position="669"/>
    </location>
</feature>
<keyword evidence="2" id="KW-0723">Serine/threonine-protein kinase</keyword>
<feature type="compositionally biased region" description="Low complexity" evidence="9">
    <location>
        <begin position="340"/>
        <end position="357"/>
    </location>
</feature>
<dbReference type="Gene3D" id="3.30.200.20">
    <property type="entry name" value="Phosphorylase Kinase, domain 1"/>
    <property type="match status" value="1"/>
</dbReference>
<keyword evidence="5" id="KW-0418">Kinase</keyword>
<name>A0ABP6LBN0_9ACTN</name>
<dbReference type="PROSITE" id="PS00108">
    <property type="entry name" value="PROTEIN_KINASE_ST"/>
    <property type="match status" value="1"/>
</dbReference>
<feature type="domain" description="Protein kinase" evidence="10">
    <location>
        <begin position="18"/>
        <end position="265"/>
    </location>
</feature>
<organism evidence="12 13">
    <name type="scientific">Streptosporangium longisporum</name>
    <dbReference type="NCBI Taxonomy" id="46187"/>
    <lineage>
        <taxon>Bacteria</taxon>
        <taxon>Bacillati</taxon>
        <taxon>Actinomycetota</taxon>
        <taxon>Actinomycetes</taxon>
        <taxon>Streptosporangiales</taxon>
        <taxon>Streptosporangiaceae</taxon>
        <taxon>Streptosporangium</taxon>
    </lineage>
</organism>
<comment type="caution">
    <text evidence="12">The sequence shown here is derived from an EMBL/GenBank/DDBJ whole genome shotgun (WGS) entry which is preliminary data.</text>
</comment>
<evidence type="ECO:0000259" key="11">
    <source>
        <dbReference type="PROSITE" id="PS51178"/>
    </source>
</evidence>
<evidence type="ECO:0000313" key="13">
    <source>
        <dbReference type="Proteomes" id="UP001499930"/>
    </source>
</evidence>
<evidence type="ECO:0000256" key="5">
    <source>
        <dbReference type="ARBA" id="ARBA00022777"/>
    </source>
</evidence>
<dbReference type="InterPro" id="IPR005543">
    <property type="entry name" value="PASTA_dom"/>
</dbReference>
<dbReference type="CDD" id="cd06577">
    <property type="entry name" value="PASTA_pknB"/>
    <property type="match status" value="3"/>
</dbReference>
<evidence type="ECO:0000256" key="1">
    <source>
        <dbReference type="ARBA" id="ARBA00012513"/>
    </source>
</evidence>
<evidence type="ECO:0000256" key="4">
    <source>
        <dbReference type="ARBA" id="ARBA00022741"/>
    </source>
</evidence>
<feature type="domain" description="PASTA" evidence="11">
    <location>
        <begin position="473"/>
        <end position="539"/>
    </location>
</feature>
<evidence type="ECO:0000256" key="9">
    <source>
        <dbReference type="SAM" id="MobiDB-lite"/>
    </source>
</evidence>
<dbReference type="PROSITE" id="PS50011">
    <property type="entry name" value="PROTEIN_KINASE_DOM"/>
    <property type="match status" value="1"/>
</dbReference>
<gene>
    <name evidence="12" type="ORF">GCM10017559_78620</name>
</gene>
<comment type="catalytic activity">
    <reaction evidence="7">
        <text>L-threonyl-[protein] + ATP = O-phospho-L-threonyl-[protein] + ADP + H(+)</text>
        <dbReference type="Rhea" id="RHEA:46608"/>
        <dbReference type="Rhea" id="RHEA-COMP:11060"/>
        <dbReference type="Rhea" id="RHEA-COMP:11605"/>
        <dbReference type="ChEBI" id="CHEBI:15378"/>
        <dbReference type="ChEBI" id="CHEBI:30013"/>
        <dbReference type="ChEBI" id="CHEBI:30616"/>
        <dbReference type="ChEBI" id="CHEBI:61977"/>
        <dbReference type="ChEBI" id="CHEBI:456216"/>
        <dbReference type="EC" id="2.7.11.1"/>
    </reaction>
</comment>
<comment type="catalytic activity">
    <reaction evidence="8">
        <text>L-seryl-[protein] + ATP = O-phospho-L-seryl-[protein] + ADP + H(+)</text>
        <dbReference type="Rhea" id="RHEA:17989"/>
        <dbReference type="Rhea" id="RHEA-COMP:9863"/>
        <dbReference type="Rhea" id="RHEA-COMP:11604"/>
        <dbReference type="ChEBI" id="CHEBI:15378"/>
        <dbReference type="ChEBI" id="CHEBI:29999"/>
        <dbReference type="ChEBI" id="CHEBI:30616"/>
        <dbReference type="ChEBI" id="CHEBI:83421"/>
        <dbReference type="ChEBI" id="CHEBI:456216"/>
        <dbReference type="EC" id="2.7.11.1"/>
    </reaction>
</comment>
<dbReference type="PANTHER" id="PTHR43289:SF34">
    <property type="entry name" value="SERINE_THREONINE-PROTEIN KINASE YBDM-RELATED"/>
    <property type="match status" value="1"/>
</dbReference>
<feature type="region of interest" description="Disordered" evidence="9">
    <location>
        <begin position="417"/>
        <end position="473"/>
    </location>
</feature>
<evidence type="ECO:0000256" key="8">
    <source>
        <dbReference type="ARBA" id="ARBA00048679"/>
    </source>
</evidence>
<feature type="region of interest" description="Disordered" evidence="9">
    <location>
        <begin position="284"/>
        <end position="384"/>
    </location>
</feature>
<dbReference type="PROSITE" id="PS51178">
    <property type="entry name" value="PASTA"/>
    <property type="match status" value="3"/>
</dbReference>
<keyword evidence="13" id="KW-1185">Reference proteome</keyword>
<keyword evidence="6" id="KW-0067">ATP-binding</keyword>
<dbReference type="SMART" id="SM00740">
    <property type="entry name" value="PASTA"/>
    <property type="match status" value="3"/>
</dbReference>
<evidence type="ECO:0000256" key="2">
    <source>
        <dbReference type="ARBA" id="ARBA00022527"/>
    </source>
</evidence>
<reference evidence="13" key="1">
    <citation type="journal article" date="2019" name="Int. J. Syst. Evol. Microbiol.">
        <title>The Global Catalogue of Microorganisms (GCM) 10K type strain sequencing project: providing services to taxonomists for standard genome sequencing and annotation.</title>
        <authorList>
            <consortium name="The Broad Institute Genomics Platform"/>
            <consortium name="The Broad Institute Genome Sequencing Center for Infectious Disease"/>
            <person name="Wu L."/>
            <person name="Ma J."/>
        </authorList>
    </citation>
    <scope>NUCLEOTIDE SEQUENCE [LARGE SCALE GENOMIC DNA]</scope>
    <source>
        <strain evidence="13">JCM 3106</strain>
    </source>
</reference>
<evidence type="ECO:0000313" key="12">
    <source>
        <dbReference type="EMBL" id="GAA3038787.1"/>
    </source>
</evidence>
<evidence type="ECO:0000259" key="10">
    <source>
        <dbReference type="PROSITE" id="PS50011"/>
    </source>
</evidence>
<proteinExistence type="predicted"/>
<feature type="compositionally biased region" description="Gly residues" evidence="9">
    <location>
        <begin position="329"/>
        <end position="339"/>
    </location>
</feature>
<feature type="compositionally biased region" description="Polar residues" evidence="9">
    <location>
        <begin position="435"/>
        <end position="448"/>
    </location>
</feature>
<feature type="compositionally biased region" description="Low complexity" evidence="9">
    <location>
        <begin position="306"/>
        <end position="328"/>
    </location>
</feature>
<dbReference type="RefSeq" id="WP_344906675.1">
    <property type="nucleotide sequence ID" value="NZ_BAAAWD010000029.1"/>
</dbReference>